<evidence type="ECO:0000313" key="2">
    <source>
        <dbReference type="Proteomes" id="UP001139031"/>
    </source>
</evidence>
<accession>A0ABS7TR59</accession>
<evidence type="ECO:0000313" key="1">
    <source>
        <dbReference type="EMBL" id="MBZ5710705.1"/>
    </source>
</evidence>
<reference evidence="1" key="1">
    <citation type="submission" date="2021-08" db="EMBL/GenBank/DDBJ databases">
        <authorList>
            <person name="Stevens D.C."/>
        </authorList>
    </citation>
    <scope>NUCLEOTIDE SEQUENCE</scope>
    <source>
        <strain evidence="1">DSM 53165</strain>
    </source>
</reference>
<comment type="caution">
    <text evidence="1">The sequence shown here is derived from an EMBL/GenBank/DDBJ whole genome shotgun (WGS) entry which is preliminary data.</text>
</comment>
<organism evidence="1 2">
    <name type="scientific">Nannocystis pusilla</name>
    <dbReference type="NCBI Taxonomy" id="889268"/>
    <lineage>
        <taxon>Bacteria</taxon>
        <taxon>Pseudomonadati</taxon>
        <taxon>Myxococcota</taxon>
        <taxon>Polyangia</taxon>
        <taxon>Nannocystales</taxon>
        <taxon>Nannocystaceae</taxon>
        <taxon>Nannocystis</taxon>
    </lineage>
</organism>
<dbReference type="Proteomes" id="UP001139031">
    <property type="component" value="Unassembled WGS sequence"/>
</dbReference>
<dbReference type="RefSeq" id="WP_224192475.1">
    <property type="nucleotide sequence ID" value="NZ_JAIRAU010000019.1"/>
</dbReference>
<proteinExistence type="predicted"/>
<dbReference type="EMBL" id="JAIRAU010000019">
    <property type="protein sequence ID" value="MBZ5710705.1"/>
    <property type="molecule type" value="Genomic_DNA"/>
</dbReference>
<protein>
    <submittedName>
        <fullName evidence="1">Uncharacterized protein</fullName>
    </submittedName>
</protein>
<sequence>MTLHRSFRSRGESFALVAAHAVGAGAPRIAVRGPRAAALLAPLFADAIDARALRLIAAELTSVASPLQDREVLARLVAAIDSGRLVPVRVEPLRKWGVYQSGQRADRSETADDRPLEPRVDATHWIEIRLVDDDDAGISGQRYLIIDPDGRPHRGYTDSLGSARITRLSPGTCRVSFPDLDGSVCELATTPG</sequence>
<name>A0ABS7TR59_9BACT</name>
<keyword evidence="2" id="KW-1185">Reference proteome</keyword>
<gene>
    <name evidence="1" type="ORF">K7C98_15695</name>
</gene>